<accession>A0A4Z1EXJ2</accession>
<name>A0A4Z1EXJ2_9HELO</name>
<evidence type="ECO:0000313" key="2">
    <source>
        <dbReference type="Proteomes" id="UP000297777"/>
    </source>
</evidence>
<organism evidence="1 2">
    <name type="scientific">Botrytis tulipae</name>
    <dbReference type="NCBI Taxonomy" id="87230"/>
    <lineage>
        <taxon>Eukaryota</taxon>
        <taxon>Fungi</taxon>
        <taxon>Dikarya</taxon>
        <taxon>Ascomycota</taxon>
        <taxon>Pezizomycotina</taxon>
        <taxon>Leotiomycetes</taxon>
        <taxon>Helotiales</taxon>
        <taxon>Sclerotiniaceae</taxon>
        <taxon>Botrytis</taxon>
    </lineage>
</organism>
<keyword evidence="2" id="KW-1185">Reference proteome</keyword>
<evidence type="ECO:0000313" key="1">
    <source>
        <dbReference type="EMBL" id="TGO15602.1"/>
    </source>
</evidence>
<dbReference type="Proteomes" id="UP000297777">
    <property type="component" value="Unassembled WGS sequence"/>
</dbReference>
<dbReference type="EMBL" id="PQXH01000038">
    <property type="protein sequence ID" value="TGO15602.1"/>
    <property type="molecule type" value="Genomic_DNA"/>
</dbReference>
<sequence>MPRTAKEEVQSGTKEDILGDASEYVLIDWFEGKEKEIVNPKVPGSFEKAVRSAGSCNQQVRESRDIRPSEVVVVRLSKMETHFSMRLK</sequence>
<proteinExistence type="predicted"/>
<protein>
    <submittedName>
        <fullName evidence="1">Uncharacterized protein</fullName>
    </submittedName>
</protein>
<dbReference type="OrthoDB" id="10392791at2759"/>
<dbReference type="AlphaFoldDB" id="A0A4Z1EXJ2"/>
<reference evidence="1 2" key="1">
    <citation type="submission" date="2017-12" db="EMBL/GenBank/DDBJ databases">
        <title>Comparative genomics of Botrytis spp.</title>
        <authorList>
            <person name="Valero-Jimenez C.A."/>
            <person name="Tapia P."/>
            <person name="Veloso J."/>
            <person name="Silva-Moreno E."/>
            <person name="Staats M."/>
            <person name="Valdes J.H."/>
            <person name="Van Kan J.A.L."/>
        </authorList>
    </citation>
    <scope>NUCLEOTIDE SEQUENCE [LARGE SCALE GENOMIC DNA]</scope>
    <source>
        <strain evidence="1 2">Bt9001</strain>
    </source>
</reference>
<comment type="caution">
    <text evidence="1">The sequence shown here is derived from an EMBL/GenBank/DDBJ whole genome shotgun (WGS) entry which is preliminary data.</text>
</comment>
<gene>
    <name evidence="1" type="ORF">BTUL_0038g00320</name>
</gene>